<dbReference type="PANTHER" id="PTHR33112">
    <property type="entry name" value="DOMAIN PROTEIN, PUTATIVE-RELATED"/>
    <property type="match status" value="1"/>
</dbReference>
<evidence type="ECO:0000259" key="2">
    <source>
        <dbReference type="Pfam" id="PF06985"/>
    </source>
</evidence>
<dbReference type="Proteomes" id="UP000782241">
    <property type="component" value="Unassembled WGS sequence"/>
</dbReference>
<comment type="caution">
    <text evidence="3">The sequence shown here is derived from an EMBL/GenBank/DDBJ whole genome shotgun (WGS) entry which is preliminary data.</text>
</comment>
<feature type="compositionally biased region" description="Acidic residues" evidence="1">
    <location>
        <begin position="925"/>
        <end position="941"/>
    </location>
</feature>
<dbReference type="EMBL" id="JAGPUO010000017">
    <property type="protein sequence ID" value="KAG5657373.1"/>
    <property type="molecule type" value="Genomic_DNA"/>
</dbReference>
<gene>
    <name evidence="3" type="ORF">KAF25_005937</name>
</gene>
<feature type="region of interest" description="Disordered" evidence="1">
    <location>
        <begin position="837"/>
        <end position="872"/>
    </location>
</feature>
<dbReference type="AlphaFoldDB" id="A0A9P7KP25"/>
<name>A0A9P7KP25_9HYPO</name>
<proteinExistence type="predicted"/>
<dbReference type="Pfam" id="PF06985">
    <property type="entry name" value="HET"/>
    <property type="match status" value="1"/>
</dbReference>
<feature type="compositionally biased region" description="Acidic residues" evidence="1">
    <location>
        <begin position="846"/>
        <end position="872"/>
    </location>
</feature>
<feature type="domain" description="Heterokaryon incompatibility" evidence="2">
    <location>
        <begin position="326"/>
        <end position="474"/>
    </location>
</feature>
<feature type="region of interest" description="Disordered" evidence="1">
    <location>
        <begin position="901"/>
        <end position="1057"/>
    </location>
</feature>
<feature type="compositionally biased region" description="Basic and acidic residues" evidence="1">
    <location>
        <begin position="981"/>
        <end position="998"/>
    </location>
</feature>
<keyword evidence="4" id="KW-1185">Reference proteome</keyword>
<feature type="region of interest" description="Disordered" evidence="1">
    <location>
        <begin position="1"/>
        <end position="22"/>
    </location>
</feature>
<feature type="compositionally biased region" description="Polar residues" evidence="1">
    <location>
        <begin position="944"/>
        <end position="959"/>
    </location>
</feature>
<feature type="compositionally biased region" description="Acidic residues" evidence="1">
    <location>
        <begin position="1015"/>
        <end position="1045"/>
    </location>
</feature>
<evidence type="ECO:0000313" key="4">
    <source>
        <dbReference type="Proteomes" id="UP000782241"/>
    </source>
</evidence>
<evidence type="ECO:0000313" key="3">
    <source>
        <dbReference type="EMBL" id="KAG5657373.1"/>
    </source>
</evidence>
<sequence length="1158" mass="132649">MPQTTYALPGQHEQVSQREQDRDNAFHQSMLKQIRERDMPMMFELLDNSFGGTRGWGEPLVYAPTSPHRARPSGQMLLEYDWEKSADGEPQFRILEEIDDEKYAHNSIQLRTKHQLCIGCKDTLNRFCTFRKPPDDSERIFNNVLHSEDLSSLFLSARLQRCFICRQILAKIKRMYPSLDEDEYSRYMVECCWSLSDTKDETKMWMVMYDRTMEKRPIYNYQHILRLGLWNKKYFSSYFGMSSNQIVAEGGAKGDTNDHVGARNMALSWLAKCIENADGQHDICNQSDGHYLPTRLLDVRHALEQGIVRLIIPDKRPEIFTQGDKYASLSHCWGANGAQENPMLLIANLESRQSDGLDWDKLPKTFQDAFKIASWLNLDWLWIDSMCIIQDSASDWQNEASMMDRVYMNAKVNISADKGGDSRAGCFAQRKETDITPLEFGVSRNEEEFMVTTEDTFGWMDSAPSLSRAWIHRERQLSRRILHFTPKEMVWECCGLNKACFASETLPGGAPFEKVFNGETKFQVELADISNNKLSEQDRLDKLHKLWNTTCQDLSKKSITYASDFPMILSSLAKEFHRHMPDDEYVAGLWRSTLAEALTWWVPGDKPEYSGYIAPSWSWLSNAEPVQLYTPSHKQHRRALIEVLDTDLQFKSPADKPYGQLSSGSALRVRAFLRRLHLHFTGHENGGIILSVIEEDEHGQDRIRLITEDWDAEQGLEFRMTTDSALVLPYQEYECYGLFTTIDEWTQYRDDCRRQIDCLMLEKVGTNDAGEDQYQRVGTLTGFSDMASFKLRYQVAPDSTVPEAGVSRDIWVENPKAYTGRPLHGPSHIIPAEPEEEALTETTTEPGDDDVTTGDDETPSDEGNDDTLELGGDEDQKNIWWLLKEYICWKRWMILRDAREKREKEKEREKENAKQTSESDKSEMQDSESEDEEEEKEEEGDGLQTKTEMSTSDANSGRVITTIIGDDEACEDIGTTSAGVKDNHESPTEASETADKSEQASPDLPNASEDRVSAEESEGDEEDEDNENNDDGSEDDEDSEDDGGGEDGKSDAQKAKAEKMEILKQEYGIIMNIILRLHEHSSSALDSILEADDREKVWKEAVRKYLWLTSETAAWGTDLTPDLGAALYQFDDVLDEWRDLHDLVPWLRRLETSEVLLI</sequence>
<dbReference type="PANTHER" id="PTHR33112:SF10">
    <property type="entry name" value="TOL"/>
    <property type="match status" value="1"/>
</dbReference>
<accession>A0A9P7KP25</accession>
<evidence type="ECO:0000256" key="1">
    <source>
        <dbReference type="SAM" id="MobiDB-lite"/>
    </source>
</evidence>
<feature type="compositionally biased region" description="Basic and acidic residues" evidence="1">
    <location>
        <begin position="901"/>
        <end position="924"/>
    </location>
</feature>
<protein>
    <recommendedName>
        <fullName evidence="2">Heterokaryon incompatibility domain-containing protein</fullName>
    </recommendedName>
</protein>
<organism evidence="3 4">
    <name type="scientific">Fusarium avenaceum</name>
    <dbReference type="NCBI Taxonomy" id="40199"/>
    <lineage>
        <taxon>Eukaryota</taxon>
        <taxon>Fungi</taxon>
        <taxon>Dikarya</taxon>
        <taxon>Ascomycota</taxon>
        <taxon>Pezizomycotina</taxon>
        <taxon>Sordariomycetes</taxon>
        <taxon>Hypocreomycetidae</taxon>
        <taxon>Hypocreales</taxon>
        <taxon>Nectriaceae</taxon>
        <taxon>Fusarium</taxon>
        <taxon>Fusarium tricinctum species complex</taxon>
    </lineage>
</organism>
<feature type="compositionally biased region" description="Basic and acidic residues" evidence="1">
    <location>
        <begin position="1046"/>
        <end position="1057"/>
    </location>
</feature>
<dbReference type="InterPro" id="IPR010730">
    <property type="entry name" value="HET"/>
</dbReference>
<reference evidence="3" key="1">
    <citation type="submission" date="2021-04" db="EMBL/GenBank/DDBJ databases">
        <title>Draft genome of Fusarium avenaceum strain F156N33, isolated from an atmospheric sample in Virginia.</title>
        <authorList>
            <person name="Yang S."/>
            <person name="Vinatzer B.A."/>
            <person name="Coleman J."/>
        </authorList>
    </citation>
    <scope>NUCLEOTIDE SEQUENCE</scope>
    <source>
        <strain evidence="3">F156N33</strain>
    </source>
</reference>